<proteinExistence type="predicted"/>
<dbReference type="Pfam" id="PF04242">
    <property type="entry name" value="DUF424"/>
    <property type="match status" value="1"/>
</dbReference>
<evidence type="ECO:0008006" key="2">
    <source>
        <dbReference type="Google" id="ProtNLM"/>
    </source>
</evidence>
<comment type="caution">
    <text evidence="1">The sequence shown here is derived from an EMBL/GenBank/DDBJ whole genome shotgun (WGS) entry which is preliminary data.</text>
</comment>
<protein>
    <recommendedName>
        <fullName evidence="2">DUF424 domain-containing protein</fullName>
    </recommendedName>
</protein>
<dbReference type="EMBL" id="BARW01000806">
    <property type="protein sequence ID" value="GAI69709.1"/>
    <property type="molecule type" value="Genomic_DNA"/>
</dbReference>
<accession>X1SPG1</accession>
<gene>
    <name evidence="1" type="ORF">S12H4_03018</name>
</gene>
<name>X1SPG1_9ZZZZ</name>
<dbReference type="AlphaFoldDB" id="X1SPG1"/>
<reference evidence="1" key="1">
    <citation type="journal article" date="2014" name="Front. Microbiol.">
        <title>High frequency of phylogenetically diverse reductive dehalogenase-homologous genes in deep subseafloor sedimentary metagenomes.</title>
        <authorList>
            <person name="Kawai M."/>
            <person name="Futagami T."/>
            <person name="Toyoda A."/>
            <person name="Takaki Y."/>
            <person name="Nishi S."/>
            <person name="Hori S."/>
            <person name="Arai W."/>
            <person name="Tsubouchi T."/>
            <person name="Morono Y."/>
            <person name="Uchiyama I."/>
            <person name="Ito T."/>
            <person name="Fujiyama A."/>
            <person name="Inagaki F."/>
            <person name="Takami H."/>
        </authorList>
    </citation>
    <scope>NUCLEOTIDE SEQUENCE</scope>
    <source>
        <strain evidence="1">Expedition CK06-06</strain>
    </source>
</reference>
<sequence length="98" mass="11135">MLVRIIKSYRDIVAICDSELLGKRFEQGKFQLDVKESFFKGDKTDEEKVIEIMKDMEKEDSTFNIIGKKSVNAALKAGIIKKEGIKKIQGIPFALILI</sequence>
<evidence type="ECO:0000313" key="1">
    <source>
        <dbReference type="EMBL" id="GAI69709.1"/>
    </source>
</evidence>
<organism evidence="1">
    <name type="scientific">marine sediment metagenome</name>
    <dbReference type="NCBI Taxonomy" id="412755"/>
    <lineage>
        <taxon>unclassified sequences</taxon>
        <taxon>metagenomes</taxon>
        <taxon>ecological metagenomes</taxon>
    </lineage>
</organism>
<dbReference type="InterPro" id="IPR007355">
    <property type="entry name" value="DUF424"/>
</dbReference>
<dbReference type="Gene3D" id="3.30.1860.10">
    <property type="entry name" value="uncharacterized conserved protein from methanopyrus kandleri domain like"/>
    <property type="match status" value="1"/>
</dbReference>